<name>A0A5Q2MNC2_9ACTN</name>
<sequence>MTETLDLGLLVLRLLIALLLLGHAAQKLLGWFRGMGVAGTGALFETLGFRPGRPMVLMAGVSETVAATLLALGLLTPLGGAVAIGTMIVAAAANFSKGLWAHLGGYEVALVYACVAAVLVLTGPGDLSLDHALGWTYDRWVPWAAIAVGVLAAVPVLVRRSAGMRAG</sequence>
<dbReference type="PANTHER" id="PTHR33452">
    <property type="entry name" value="OXIDOREDUCTASE CATD-RELATED"/>
    <property type="match status" value="1"/>
</dbReference>
<dbReference type="AlphaFoldDB" id="A0A5Q2MNC2"/>
<feature type="transmembrane region" description="Helical" evidence="7">
    <location>
        <begin position="99"/>
        <end position="120"/>
    </location>
</feature>
<keyword evidence="3" id="KW-1003">Cell membrane</keyword>
<evidence type="ECO:0000256" key="4">
    <source>
        <dbReference type="ARBA" id="ARBA00022692"/>
    </source>
</evidence>
<dbReference type="PANTHER" id="PTHR33452:SF1">
    <property type="entry name" value="INNER MEMBRANE PROTEIN YPHA-RELATED"/>
    <property type="match status" value="1"/>
</dbReference>
<dbReference type="InterPro" id="IPR032808">
    <property type="entry name" value="DoxX"/>
</dbReference>
<evidence type="ECO:0000313" key="8">
    <source>
        <dbReference type="EMBL" id="QGG42652.1"/>
    </source>
</evidence>
<dbReference type="KEGG" id="aef:GEV26_15405"/>
<dbReference type="GO" id="GO:0005886">
    <property type="term" value="C:plasma membrane"/>
    <property type="evidence" value="ECO:0007669"/>
    <property type="project" value="UniProtKB-SubCell"/>
</dbReference>
<feature type="transmembrane region" description="Helical" evidence="7">
    <location>
        <begin position="140"/>
        <end position="158"/>
    </location>
</feature>
<comment type="subcellular location">
    <subcellularLocation>
        <location evidence="1">Cell membrane</location>
        <topology evidence="1">Multi-pass membrane protein</topology>
    </subcellularLocation>
</comment>
<keyword evidence="5 7" id="KW-1133">Transmembrane helix</keyword>
<dbReference type="InterPro" id="IPR051907">
    <property type="entry name" value="DoxX-like_oxidoreductase"/>
</dbReference>
<evidence type="ECO:0000256" key="2">
    <source>
        <dbReference type="ARBA" id="ARBA00006679"/>
    </source>
</evidence>
<keyword evidence="4 7" id="KW-0812">Transmembrane</keyword>
<evidence type="ECO:0000256" key="3">
    <source>
        <dbReference type="ARBA" id="ARBA00022475"/>
    </source>
</evidence>
<evidence type="ECO:0000256" key="5">
    <source>
        <dbReference type="ARBA" id="ARBA00022989"/>
    </source>
</evidence>
<reference evidence="8 9" key="1">
    <citation type="submission" date="2019-11" db="EMBL/GenBank/DDBJ databases">
        <authorList>
            <person name="Li J."/>
        </authorList>
    </citation>
    <scope>NUCLEOTIDE SEQUENCE [LARGE SCALE GENOMIC DNA]</scope>
    <source>
        <strain evidence="8 9">MF47</strain>
    </source>
</reference>
<evidence type="ECO:0000256" key="1">
    <source>
        <dbReference type="ARBA" id="ARBA00004651"/>
    </source>
</evidence>
<keyword evidence="6 7" id="KW-0472">Membrane</keyword>
<accession>A0A5Q2MNC2</accession>
<evidence type="ECO:0000313" key="9">
    <source>
        <dbReference type="Proteomes" id="UP000392064"/>
    </source>
</evidence>
<proteinExistence type="inferred from homology"/>
<comment type="similarity">
    <text evidence="2">Belongs to the DoxX family.</text>
</comment>
<dbReference type="Pfam" id="PF07681">
    <property type="entry name" value="DoxX"/>
    <property type="match status" value="1"/>
</dbReference>
<dbReference type="Proteomes" id="UP000392064">
    <property type="component" value="Chromosome"/>
</dbReference>
<dbReference type="EMBL" id="CP045737">
    <property type="protein sequence ID" value="QGG42652.1"/>
    <property type="molecule type" value="Genomic_DNA"/>
</dbReference>
<keyword evidence="9" id="KW-1185">Reference proteome</keyword>
<protein>
    <submittedName>
        <fullName evidence="8">DoxX family membrane protein</fullName>
    </submittedName>
</protein>
<evidence type="ECO:0000256" key="7">
    <source>
        <dbReference type="SAM" id="Phobius"/>
    </source>
</evidence>
<evidence type="ECO:0000256" key="6">
    <source>
        <dbReference type="ARBA" id="ARBA00023136"/>
    </source>
</evidence>
<organism evidence="8 9">
    <name type="scientific">Aeromicrobium yanjiei</name>
    <dbReference type="NCBI Taxonomy" id="2662028"/>
    <lineage>
        <taxon>Bacteria</taxon>
        <taxon>Bacillati</taxon>
        <taxon>Actinomycetota</taxon>
        <taxon>Actinomycetes</taxon>
        <taxon>Propionibacteriales</taxon>
        <taxon>Nocardioidaceae</taxon>
        <taxon>Aeromicrobium</taxon>
    </lineage>
</organism>
<feature type="transmembrane region" description="Helical" evidence="7">
    <location>
        <begin position="65"/>
        <end position="92"/>
    </location>
</feature>
<gene>
    <name evidence="8" type="ORF">GEV26_15405</name>
</gene>
<dbReference type="RefSeq" id="WP_153654458.1">
    <property type="nucleotide sequence ID" value="NZ_CP045737.1"/>
</dbReference>